<protein>
    <recommendedName>
        <fullName evidence="4">Integral membrane protein</fullName>
    </recommendedName>
</protein>
<keyword evidence="1" id="KW-0812">Transmembrane</keyword>
<dbReference type="EMBL" id="JBHSIU010000050">
    <property type="protein sequence ID" value="MFC5003312.1"/>
    <property type="molecule type" value="Genomic_DNA"/>
</dbReference>
<accession>A0ABV9W3U4</accession>
<keyword evidence="1" id="KW-1133">Transmembrane helix</keyword>
<feature type="transmembrane region" description="Helical" evidence="1">
    <location>
        <begin position="48"/>
        <end position="69"/>
    </location>
</feature>
<evidence type="ECO:0000256" key="1">
    <source>
        <dbReference type="SAM" id="Phobius"/>
    </source>
</evidence>
<sequence>MTARTALRIAHVVVSVGVLGADLALLTLTAAGLHGTDPHTIYPAAHRIGLWAAIPLAVAALTTGAALVAVTGLKPWHHGWLAIKTVITVTLTGLLIGVLVPGLGRLAAGQPAHTGQILDTVAPAVAASLLILNVILGIARPRLARPKRPTRPAPA</sequence>
<keyword evidence="1" id="KW-0472">Membrane</keyword>
<evidence type="ECO:0008006" key="4">
    <source>
        <dbReference type="Google" id="ProtNLM"/>
    </source>
</evidence>
<gene>
    <name evidence="2" type="ORF">ACFPIJ_36460</name>
</gene>
<keyword evidence="3" id="KW-1185">Reference proteome</keyword>
<dbReference type="RefSeq" id="WP_380122293.1">
    <property type="nucleotide sequence ID" value="NZ_JBHSIU010000050.1"/>
</dbReference>
<evidence type="ECO:0000313" key="2">
    <source>
        <dbReference type="EMBL" id="MFC5003312.1"/>
    </source>
</evidence>
<feature type="transmembrane region" description="Helical" evidence="1">
    <location>
        <begin position="120"/>
        <end position="139"/>
    </location>
</feature>
<comment type="caution">
    <text evidence="2">The sequence shown here is derived from an EMBL/GenBank/DDBJ whole genome shotgun (WGS) entry which is preliminary data.</text>
</comment>
<dbReference type="Proteomes" id="UP001595912">
    <property type="component" value="Unassembled WGS sequence"/>
</dbReference>
<organism evidence="2 3">
    <name type="scientific">Dactylosporangium cerinum</name>
    <dbReference type="NCBI Taxonomy" id="1434730"/>
    <lineage>
        <taxon>Bacteria</taxon>
        <taxon>Bacillati</taxon>
        <taxon>Actinomycetota</taxon>
        <taxon>Actinomycetes</taxon>
        <taxon>Micromonosporales</taxon>
        <taxon>Micromonosporaceae</taxon>
        <taxon>Dactylosporangium</taxon>
    </lineage>
</organism>
<feature type="transmembrane region" description="Helical" evidence="1">
    <location>
        <begin position="81"/>
        <end position="100"/>
    </location>
</feature>
<proteinExistence type="predicted"/>
<evidence type="ECO:0000313" key="3">
    <source>
        <dbReference type="Proteomes" id="UP001595912"/>
    </source>
</evidence>
<name>A0ABV9W3U4_9ACTN</name>
<feature type="transmembrane region" description="Helical" evidence="1">
    <location>
        <begin position="12"/>
        <end position="36"/>
    </location>
</feature>
<reference evidence="3" key="1">
    <citation type="journal article" date="2019" name="Int. J. Syst. Evol. Microbiol.">
        <title>The Global Catalogue of Microorganisms (GCM) 10K type strain sequencing project: providing services to taxonomists for standard genome sequencing and annotation.</title>
        <authorList>
            <consortium name="The Broad Institute Genomics Platform"/>
            <consortium name="The Broad Institute Genome Sequencing Center for Infectious Disease"/>
            <person name="Wu L."/>
            <person name="Ma J."/>
        </authorList>
    </citation>
    <scope>NUCLEOTIDE SEQUENCE [LARGE SCALE GENOMIC DNA]</scope>
    <source>
        <strain evidence="3">CGMCC 4.7152</strain>
    </source>
</reference>